<sequence>MYRFAIIEDLTPTNDEFKGFLLKSRPDCSVKQFFSFDTAIVAIKNEEFDLIVSDIDLGADTDKMGGVKIAKALDSQKTPLLIVSGSPQPEIQREVFRALDAWDYLQKPITEADFITQVKRAIAFRTVQAQKQDATVRSDGASIADADLVINYQSRNVVKWKNQRVNLSITQIRLVQEMVSSKNNTVSFAQLFEQIDTGRNKENLRVHIAAIRDAFKDVDSTFDRIKTTPMIGYFWRAD</sequence>
<dbReference type="SMART" id="SM00448">
    <property type="entry name" value="REC"/>
    <property type="match status" value="1"/>
</dbReference>
<dbReference type="GO" id="GO:0032993">
    <property type="term" value="C:protein-DNA complex"/>
    <property type="evidence" value="ECO:0007669"/>
    <property type="project" value="TreeGrafter"/>
</dbReference>
<feature type="modified residue" description="4-aspartylphosphate" evidence="8">
    <location>
        <position position="54"/>
    </location>
</feature>
<evidence type="ECO:0000256" key="3">
    <source>
        <dbReference type="ARBA" id="ARBA00022553"/>
    </source>
</evidence>
<dbReference type="GO" id="GO:0006355">
    <property type="term" value="P:regulation of DNA-templated transcription"/>
    <property type="evidence" value="ECO:0007669"/>
    <property type="project" value="InterPro"/>
</dbReference>
<dbReference type="InterPro" id="IPR036388">
    <property type="entry name" value="WH-like_DNA-bd_sf"/>
</dbReference>
<dbReference type="Proteomes" id="UP000451565">
    <property type="component" value="Unassembled WGS sequence"/>
</dbReference>
<feature type="domain" description="Response regulatory" evidence="10">
    <location>
        <begin position="3"/>
        <end position="122"/>
    </location>
</feature>
<accession>A0A843YZQ1</accession>
<evidence type="ECO:0000256" key="8">
    <source>
        <dbReference type="PROSITE-ProRule" id="PRU00169"/>
    </source>
</evidence>
<dbReference type="InterPro" id="IPR016032">
    <property type="entry name" value="Sig_transdc_resp-reg_C-effctor"/>
</dbReference>
<evidence type="ECO:0000313" key="13">
    <source>
        <dbReference type="Proteomes" id="UP000451565"/>
    </source>
</evidence>
<name>A0A843YZQ1_9BURK</name>
<dbReference type="Pfam" id="PF00072">
    <property type="entry name" value="Response_reg"/>
    <property type="match status" value="1"/>
</dbReference>
<dbReference type="RefSeq" id="WP_153236410.1">
    <property type="nucleotide sequence ID" value="NZ_WINI01000025.1"/>
</dbReference>
<dbReference type="Gene3D" id="1.10.10.10">
    <property type="entry name" value="Winged helix-like DNA-binding domain superfamily/Winged helix DNA-binding domain"/>
    <property type="match status" value="1"/>
</dbReference>
<dbReference type="InterPro" id="IPR001867">
    <property type="entry name" value="OmpR/PhoB-type_DNA-bd"/>
</dbReference>
<evidence type="ECO:0000259" key="10">
    <source>
        <dbReference type="PROSITE" id="PS50110"/>
    </source>
</evidence>
<evidence type="ECO:0000313" key="12">
    <source>
        <dbReference type="EMBL" id="MQR02791.1"/>
    </source>
</evidence>
<evidence type="ECO:0000256" key="5">
    <source>
        <dbReference type="ARBA" id="ARBA00023015"/>
    </source>
</evidence>
<gene>
    <name evidence="12" type="ORF">GEV47_19150</name>
</gene>
<keyword evidence="3 8" id="KW-0597">Phosphoprotein</keyword>
<proteinExistence type="predicted"/>
<evidence type="ECO:0000256" key="1">
    <source>
        <dbReference type="ARBA" id="ARBA00004496"/>
    </source>
</evidence>
<dbReference type="GO" id="GO:0000976">
    <property type="term" value="F:transcription cis-regulatory region binding"/>
    <property type="evidence" value="ECO:0007669"/>
    <property type="project" value="TreeGrafter"/>
</dbReference>
<comment type="caution">
    <text evidence="12">The sequence shown here is derived from an EMBL/GenBank/DDBJ whole genome shotgun (WGS) entry which is preliminary data.</text>
</comment>
<dbReference type="PANTHER" id="PTHR48111:SF35">
    <property type="entry name" value="TRANSCRIPTIONAL REGULATORY PROTEIN QSEB"/>
    <property type="match status" value="1"/>
</dbReference>
<dbReference type="GO" id="GO:0005829">
    <property type="term" value="C:cytosol"/>
    <property type="evidence" value="ECO:0007669"/>
    <property type="project" value="TreeGrafter"/>
</dbReference>
<dbReference type="OrthoDB" id="9150104at2"/>
<dbReference type="AlphaFoldDB" id="A0A843YZQ1"/>
<keyword evidence="6 9" id="KW-0238">DNA-binding</keyword>
<feature type="DNA-binding region" description="OmpR/PhoB-type" evidence="9">
    <location>
        <begin position="138"/>
        <end position="237"/>
    </location>
</feature>
<feature type="domain" description="OmpR/PhoB-type" evidence="11">
    <location>
        <begin position="138"/>
        <end position="237"/>
    </location>
</feature>
<keyword evidence="5" id="KW-0805">Transcription regulation</keyword>
<dbReference type="SUPFAM" id="SSF52172">
    <property type="entry name" value="CheY-like"/>
    <property type="match status" value="1"/>
</dbReference>
<evidence type="ECO:0000256" key="9">
    <source>
        <dbReference type="PROSITE-ProRule" id="PRU01091"/>
    </source>
</evidence>
<keyword evidence="7" id="KW-0804">Transcription</keyword>
<dbReference type="InterPro" id="IPR001789">
    <property type="entry name" value="Sig_transdc_resp-reg_receiver"/>
</dbReference>
<keyword evidence="4" id="KW-0902">Two-component regulatory system</keyword>
<dbReference type="Gene3D" id="3.40.50.2300">
    <property type="match status" value="1"/>
</dbReference>
<dbReference type="InterPro" id="IPR039420">
    <property type="entry name" value="WalR-like"/>
</dbReference>
<reference evidence="12 13" key="1">
    <citation type="submission" date="2019-10" db="EMBL/GenBank/DDBJ databases">
        <title>Glaciimonas soli sp. nov., a psychrophilic bacterium isolated from the forest soil of a high elevation mountain in Taiwan.</title>
        <authorList>
            <person name="Wang L.-T."/>
            <person name="Shieh W.Y."/>
        </authorList>
    </citation>
    <scope>NUCLEOTIDE SEQUENCE [LARGE SCALE GENOMIC DNA]</scope>
    <source>
        <strain evidence="12 13">GS1</strain>
    </source>
</reference>
<evidence type="ECO:0000256" key="4">
    <source>
        <dbReference type="ARBA" id="ARBA00023012"/>
    </source>
</evidence>
<dbReference type="SUPFAM" id="SSF46894">
    <property type="entry name" value="C-terminal effector domain of the bipartite response regulators"/>
    <property type="match status" value="1"/>
</dbReference>
<dbReference type="InterPro" id="IPR011006">
    <property type="entry name" value="CheY-like_superfamily"/>
</dbReference>
<dbReference type="EMBL" id="WINI01000025">
    <property type="protein sequence ID" value="MQR02791.1"/>
    <property type="molecule type" value="Genomic_DNA"/>
</dbReference>
<keyword evidence="2" id="KW-0963">Cytoplasm</keyword>
<dbReference type="PANTHER" id="PTHR48111">
    <property type="entry name" value="REGULATOR OF RPOS"/>
    <property type="match status" value="1"/>
</dbReference>
<dbReference type="PROSITE" id="PS50110">
    <property type="entry name" value="RESPONSE_REGULATORY"/>
    <property type="match status" value="1"/>
</dbReference>
<organism evidence="12 13">
    <name type="scientific">Glaciimonas soli</name>
    <dbReference type="NCBI Taxonomy" id="2590999"/>
    <lineage>
        <taxon>Bacteria</taxon>
        <taxon>Pseudomonadati</taxon>
        <taxon>Pseudomonadota</taxon>
        <taxon>Betaproteobacteria</taxon>
        <taxon>Burkholderiales</taxon>
        <taxon>Oxalobacteraceae</taxon>
        <taxon>Glaciimonas</taxon>
    </lineage>
</organism>
<dbReference type="GO" id="GO:0000156">
    <property type="term" value="F:phosphorelay response regulator activity"/>
    <property type="evidence" value="ECO:0007669"/>
    <property type="project" value="TreeGrafter"/>
</dbReference>
<evidence type="ECO:0000256" key="7">
    <source>
        <dbReference type="ARBA" id="ARBA00023163"/>
    </source>
</evidence>
<evidence type="ECO:0000259" key="11">
    <source>
        <dbReference type="PROSITE" id="PS51755"/>
    </source>
</evidence>
<comment type="subcellular location">
    <subcellularLocation>
        <location evidence="1">Cytoplasm</location>
    </subcellularLocation>
</comment>
<evidence type="ECO:0000256" key="2">
    <source>
        <dbReference type="ARBA" id="ARBA00022490"/>
    </source>
</evidence>
<keyword evidence="13" id="KW-1185">Reference proteome</keyword>
<protein>
    <submittedName>
        <fullName evidence="12">Response regulator</fullName>
    </submittedName>
</protein>
<dbReference type="PROSITE" id="PS51755">
    <property type="entry name" value="OMPR_PHOB"/>
    <property type="match status" value="1"/>
</dbReference>
<dbReference type="Pfam" id="PF00486">
    <property type="entry name" value="Trans_reg_C"/>
    <property type="match status" value="1"/>
</dbReference>
<evidence type="ECO:0000256" key="6">
    <source>
        <dbReference type="ARBA" id="ARBA00023125"/>
    </source>
</evidence>